<dbReference type="Proteomes" id="UP000002402">
    <property type="component" value="Chromosome"/>
</dbReference>
<evidence type="ECO:0000313" key="2">
    <source>
        <dbReference type="EMBL" id="ABF90728.1"/>
    </source>
</evidence>
<dbReference type="EMBL" id="CP000113">
    <property type="protein sequence ID" value="ABF90728.1"/>
    <property type="molecule type" value="Genomic_DNA"/>
</dbReference>
<dbReference type="eggNOG" id="COG3696">
    <property type="taxonomic scope" value="Bacteria"/>
</dbReference>
<accession>Q1DBF1</accession>
<organism evidence="2 3">
    <name type="scientific">Myxococcus xanthus (strain DK1622)</name>
    <dbReference type="NCBI Taxonomy" id="246197"/>
    <lineage>
        <taxon>Bacteria</taxon>
        <taxon>Pseudomonadati</taxon>
        <taxon>Myxococcota</taxon>
        <taxon>Myxococcia</taxon>
        <taxon>Myxococcales</taxon>
        <taxon>Cystobacterineae</taxon>
        <taxon>Myxococcaceae</taxon>
        <taxon>Myxococcus</taxon>
    </lineage>
</organism>
<protein>
    <submittedName>
        <fullName evidence="2">Uncharacterized protein</fullName>
    </submittedName>
</protein>
<feature type="region of interest" description="Disordered" evidence="1">
    <location>
        <begin position="120"/>
        <end position="141"/>
    </location>
</feature>
<sequence>MGASKRIRPKLMTVAANRTGRLPALMGHRRTGSDVMKRIAALMVGGPATSFLLGEKANSHAPTASASWREGLQAISRPRHKLSYLTGEQCQFPGGISMRKLGYGLLVTTGLLIGTLAEAQGASQPPSAGRQADDSTRQQPGCACGMTGSGMMAHGMGGAGMNCPMRGMADVQVEQTQEGATLHLTAKNPSQVEDVQRMAEGMQRCMSGSGAPQQGQPASPRHQQR</sequence>
<dbReference type="AlphaFoldDB" id="Q1DBF1"/>
<keyword evidence="3" id="KW-1185">Reference proteome</keyword>
<dbReference type="HOGENOM" id="CLU_1228824_0_0_7"/>
<gene>
    <name evidence="2" type="ordered locus">MXAN_1772</name>
</gene>
<dbReference type="KEGG" id="mxa:MXAN_1772"/>
<evidence type="ECO:0000256" key="1">
    <source>
        <dbReference type="SAM" id="MobiDB-lite"/>
    </source>
</evidence>
<proteinExistence type="predicted"/>
<feature type="region of interest" description="Disordered" evidence="1">
    <location>
        <begin position="204"/>
        <end position="225"/>
    </location>
</feature>
<reference evidence="2 3" key="1">
    <citation type="journal article" date="2006" name="Proc. Natl. Acad. Sci. U.S.A.">
        <title>Evolution of sensory complexity recorded in a myxobacterial genome.</title>
        <authorList>
            <person name="Goldman B.S."/>
            <person name="Nierman W.C."/>
            <person name="Kaiser D."/>
            <person name="Slater S.C."/>
            <person name="Durkin A.S."/>
            <person name="Eisen J.A."/>
            <person name="Ronning C.M."/>
            <person name="Barbazuk W.B."/>
            <person name="Blanchard M."/>
            <person name="Field C."/>
            <person name="Halling C."/>
            <person name="Hinkle G."/>
            <person name="Iartchuk O."/>
            <person name="Kim H.S."/>
            <person name="Mackenzie C."/>
            <person name="Madupu R."/>
            <person name="Miller N."/>
            <person name="Shvartsbeyn A."/>
            <person name="Sullivan S.A."/>
            <person name="Vaudin M."/>
            <person name="Wiegand R."/>
            <person name="Kaplan H.B."/>
        </authorList>
    </citation>
    <scope>NUCLEOTIDE SEQUENCE [LARGE SCALE GENOMIC DNA]</scope>
    <source>
        <strain evidence="3">DK1622</strain>
    </source>
</reference>
<name>Q1DBF1_MYXXD</name>
<dbReference type="STRING" id="246197.MXAN_1772"/>
<evidence type="ECO:0000313" key="3">
    <source>
        <dbReference type="Proteomes" id="UP000002402"/>
    </source>
</evidence>
<dbReference type="EnsemblBacteria" id="ABF90728">
    <property type="protein sequence ID" value="ABF90728"/>
    <property type="gene ID" value="MXAN_1772"/>
</dbReference>